<keyword evidence="2" id="KW-1185">Reference proteome</keyword>
<proteinExistence type="predicted"/>
<organism evidence="1 2">
    <name type="scientific">Chitinophaga oryziterrae</name>
    <dbReference type="NCBI Taxonomy" id="1031224"/>
    <lineage>
        <taxon>Bacteria</taxon>
        <taxon>Pseudomonadati</taxon>
        <taxon>Bacteroidota</taxon>
        <taxon>Chitinophagia</taxon>
        <taxon>Chitinophagales</taxon>
        <taxon>Chitinophagaceae</taxon>
        <taxon>Chitinophaga</taxon>
    </lineage>
</organism>
<sequence>MKAKISKLGLAFLRNSKAASALSKAVDNNSDRISNGEPVKFKAALDNTNKIIEFTVRKVNVSLP</sequence>
<protein>
    <submittedName>
        <fullName evidence="1">Uncharacterized protein</fullName>
    </submittedName>
</protein>
<dbReference type="AlphaFoldDB" id="A0A6N8J621"/>
<name>A0A6N8J621_9BACT</name>
<dbReference type="OrthoDB" id="678002at2"/>
<evidence type="ECO:0000313" key="1">
    <source>
        <dbReference type="EMBL" id="MVT40384.1"/>
    </source>
</evidence>
<evidence type="ECO:0000313" key="2">
    <source>
        <dbReference type="Proteomes" id="UP000468388"/>
    </source>
</evidence>
<reference evidence="1 2" key="1">
    <citation type="submission" date="2019-12" db="EMBL/GenBank/DDBJ databases">
        <title>The draft genomic sequence of strain Chitinophaga oryziterrae JCM 16595.</title>
        <authorList>
            <person name="Zhang X."/>
        </authorList>
    </citation>
    <scope>NUCLEOTIDE SEQUENCE [LARGE SCALE GENOMIC DNA]</scope>
    <source>
        <strain evidence="1 2">JCM 16595</strain>
    </source>
</reference>
<dbReference type="RefSeq" id="WP_157299017.1">
    <property type="nucleotide sequence ID" value="NZ_BAAAZB010000005.1"/>
</dbReference>
<dbReference type="EMBL" id="WRXO01000001">
    <property type="protein sequence ID" value="MVT40384.1"/>
    <property type="molecule type" value="Genomic_DNA"/>
</dbReference>
<accession>A0A6N8J621</accession>
<gene>
    <name evidence="1" type="ORF">GO495_07305</name>
</gene>
<dbReference type="Proteomes" id="UP000468388">
    <property type="component" value="Unassembled WGS sequence"/>
</dbReference>
<comment type="caution">
    <text evidence="1">The sequence shown here is derived from an EMBL/GenBank/DDBJ whole genome shotgun (WGS) entry which is preliminary data.</text>
</comment>